<evidence type="ECO:0000256" key="3">
    <source>
        <dbReference type="HAMAP-Rule" id="MF_01385"/>
    </source>
</evidence>
<evidence type="ECO:0000256" key="2">
    <source>
        <dbReference type="ARBA" id="ARBA00023186"/>
    </source>
</evidence>
<dbReference type="PANTHER" id="PTHR33620:SF1">
    <property type="entry name" value="UREASE ACCESSORY PROTEIN F"/>
    <property type="match status" value="1"/>
</dbReference>
<comment type="caution">
    <text evidence="4">The sequence shown here is derived from an EMBL/GenBank/DDBJ whole genome shotgun (WGS) entry which is preliminary data.</text>
</comment>
<dbReference type="InterPro" id="IPR002639">
    <property type="entry name" value="UreF"/>
</dbReference>
<keyword evidence="1 3" id="KW-0996">Nickel insertion</keyword>
<dbReference type="PIRSF" id="PIRSF009467">
    <property type="entry name" value="Ureas_acces_UreF"/>
    <property type="match status" value="1"/>
</dbReference>
<proteinExistence type="inferred from homology"/>
<dbReference type="Proteomes" id="UP001228905">
    <property type="component" value="Unassembled WGS sequence"/>
</dbReference>
<comment type="function">
    <text evidence="3">Required for maturation of urease via the functional incorporation of the urease nickel metallocenter.</text>
</comment>
<organism evidence="4 5">
    <name type="scientific">Caulobacter ginsengisoli</name>
    <dbReference type="NCBI Taxonomy" id="400775"/>
    <lineage>
        <taxon>Bacteria</taxon>
        <taxon>Pseudomonadati</taxon>
        <taxon>Pseudomonadota</taxon>
        <taxon>Alphaproteobacteria</taxon>
        <taxon>Caulobacterales</taxon>
        <taxon>Caulobacteraceae</taxon>
        <taxon>Caulobacter</taxon>
    </lineage>
</organism>
<dbReference type="Pfam" id="PF01730">
    <property type="entry name" value="UreF"/>
    <property type="match status" value="1"/>
</dbReference>
<dbReference type="Gene3D" id="1.10.4190.10">
    <property type="entry name" value="Urease accessory protein UreF"/>
    <property type="match status" value="1"/>
</dbReference>
<dbReference type="InterPro" id="IPR038277">
    <property type="entry name" value="UreF_sf"/>
</dbReference>
<dbReference type="PANTHER" id="PTHR33620">
    <property type="entry name" value="UREASE ACCESSORY PROTEIN F"/>
    <property type="match status" value="1"/>
</dbReference>
<dbReference type="EMBL" id="JAUSVS010000001">
    <property type="protein sequence ID" value="MDQ0462655.1"/>
    <property type="molecule type" value="Genomic_DNA"/>
</dbReference>
<sequence length="208" mass="21863">MNSLLRLLTWLSPAFPVGAFGYSHGLETAIRTGRVTDRETLVEWLIGLIDHGSGRTDAVLLAAAHRGEDVSDLATALSPSLERQLETLDQGEAFLIAVGRSWPHPDLPRTAPYPVAVGITAGLHGVPLQDTLTAWLHAFAANLVSVAVRAVPIGQSEGVAAIAVLEPTILVAAARAAASTLDDLGACALASDIAAMRHETLQPRLFLS</sequence>
<evidence type="ECO:0000313" key="5">
    <source>
        <dbReference type="Proteomes" id="UP001228905"/>
    </source>
</evidence>
<dbReference type="HAMAP" id="MF_01385">
    <property type="entry name" value="UreF"/>
    <property type="match status" value="1"/>
</dbReference>
<dbReference type="RefSeq" id="WP_307345281.1">
    <property type="nucleotide sequence ID" value="NZ_JAUSVS010000001.1"/>
</dbReference>
<comment type="similarity">
    <text evidence="3">Belongs to the UreF family.</text>
</comment>
<evidence type="ECO:0000256" key="1">
    <source>
        <dbReference type="ARBA" id="ARBA00022988"/>
    </source>
</evidence>
<evidence type="ECO:0000313" key="4">
    <source>
        <dbReference type="EMBL" id="MDQ0462655.1"/>
    </source>
</evidence>
<name>A0ABU0IKV8_9CAUL</name>
<accession>A0ABU0IKV8</accession>
<comment type="subcellular location">
    <subcellularLocation>
        <location evidence="3">Cytoplasm</location>
    </subcellularLocation>
</comment>
<comment type="subunit">
    <text evidence="3">UreD, UreF and UreG form a complex that acts as a GTP-hydrolysis-dependent molecular chaperone, activating the urease apoprotein by helping to assemble the nickel containing metallocenter of UreC. The UreE protein probably delivers the nickel.</text>
</comment>
<gene>
    <name evidence="3" type="primary">ureF</name>
    <name evidence="4" type="ORF">QO010_000403</name>
</gene>
<keyword evidence="3" id="KW-0963">Cytoplasm</keyword>
<keyword evidence="2 3" id="KW-0143">Chaperone</keyword>
<reference evidence="4 5" key="1">
    <citation type="submission" date="2023-07" db="EMBL/GenBank/DDBJ databases">
        <title>Genomic Encyclopedia of Type Strains, Phase IV (KMG-IV): sequencing the most valuable type-strain genomes for metagenomic binning, comparative biology and taxonomic classification.</title>
        <authorList>
            <person name="Goeker M."/>
        </authorList>
    </citation>
    <scope>NUCLEOTIDE SEQUENCE [LARGE SCALE GENOMIC DNA]</scope>
    <source>
        <strain evidence="4 5">DSM 18695</strain>
    </source>
</reference>
<keyword evidence="5" id="KW-1185">Reference proteome</keyword>
<protein>
    <recommendedName>
        <fullName evidence="3">Urease accessory protein UreF</fullName>
    </recommendedName>
</protein>